<gene>
    <name evidence="1" type="ORF">AFUS01_LOCUS45259</name>
</gene>
<dbReference type="EMBL" id="CAJVCH010570814">
    <property type="protein sequence ID" value="CAG7835958.1"/>
    <property type="molecule type" value="Genomic_DNA"/>
</dbReference>
<feature type="non-terminal residue" evidence="1">
    <location>
        <position position="52"/>
    </location>
</feature>
<proteinExistence type="predicted"/>
<evidence type="ECO:0000313" key="1">
    <source>
        <dbReference type="EMBL" id="CAG7835958.1"/>
    </source>
</evidence>
<comment type="caution">
    <text evidence="1">The sequence shown here is derived from an EMBL/GenBank/DDBJ whole genome shotgun (WGS) entry which is preliminary data.</text>
</comment>
<protein>
    <submittedName>
        <fullName evidence="1">Uncharacterized protein</fullName>
    </submittedName>
</protein>
<dbReference type="Proteomes" id="UP000708208">
    <property type="component" value="Unassembled WGS sequence"/>
</dbReference>
<reference evidence="1" key="1">
    <citation type="submission" date="2021-06" db="EMBL/GenBank/DDBJ databases">
        <authorList>
            <person name="Hodson N. C."/>
            <person name="Mongue J. A."/>
            <person name="Jaron S. K."/>
        </authorList>
    </citation>
    <scope>NUCLEOTIDE SEQUENCE</scope>
</reference>
<accession>A0A8J2LPZ4</accession>
<evidence type="ECO:0000313" key="2">
    <source>
        <dbReference type="Proteomes" id="UP000708208"/>
    </source>
</evidence>
<name>A0A8J2LPZ4_9HEXA</name>
<sequence>MRETAHPMGSYVIMESASVARSSATEITIVGIFLTNATAKTAHPASSNAITE</sequence>
<dbReference type="AlphaFoldDB" id="A0A8J2LPZ4"/>
<keyword evidence="2" id="KW-1185">Reference proteome</keyword>
<organism evidence="1 2">
    <name type="scientific">Allacma fusca</name>
    <dbReference type="NCBI Taxonomy" id="39272"/>
    <lineage>
        <taxon>Eukaryota</taxon>
        <taxon>Metazoa</taxon>
        <taxon>Ecdysozoa</taxon>
        <taxon>Arthropoda</taxon>
        <taxon>Hexapoda</taxon>
        <taxon>Collembola</taxon>
        <taxon>Symphypleona</taxon>
        <taxon>Sminthuridae</taxon>
        <taxon>Allacma</taxon>
    </lineage>
</organism>